<dbReference type="PANTHER" id="PTHR48069:SF3">
    <property type="entry name" value="DIHYDROFOLATE REDUCTASE"/>
    <property type="match status" value="1"/>
</dbReference>
<dbReference type="GO" id="GO:0004146">
    <property type="term" value="F:dihydrofolate reductase activity"/>
    <property type="evidence" value="ECO:0007669"/>
    <property type="project" value="UniProtKB-EC"/>
</dbReference>
<keyword evidence="6 8" id="KW-0560">Oxidoreductase</keyword>
<dbReference type="Gene3D" id="3.40.430.10">
    <property type="entry name" value="Dihydrofolate Reductase, subunit A"/>
    <property type="match status" value="1"/>
</dbReference>
<dbReference type="GO" id="GO:0005829">
    <property type="term" value="C:cytosol"/>
    <property type="evidence" value="ECO:0007669"/>
    <property type="project" value="TreeGrafter"/>
</dbReference>
<dbReference type="Proteomes" id="UP000886744">
    <property type="component" value="Unassembled WGS sequence"/>
</dbReference>
<evidence type="ECO:0000256" key="8">
    <source>
        <dbReference type="PIRNR" id="PIRNR000194"/>
    </source>
</evidence>
<reference evidence="11" key="1">
    <citation type="submission" date="2020-10" db="EMBL/GenBank/DDBJ databases">
        <authorList>
            <person name="Gilroy R."/>
        </authorList>
    </citation>
    <scope>NUCLEOTIDE SEQUENCE</scope>
    <source>
        <strain evidence="11">ChiHjej13B12-12457</strain>
    </source>
</reference>
<gene>
    <name evidence="11" type="ORF">IAC94_00275</name>
</gene>
<dbReference type="InterPro" id="IPR017925">
    <property type="entry name" value="DHFR_CS"/>
</dbReference>
<dbReference type="PANTHER" id="PTHR48069">
    <property type="entry name" value="DIHYDROFOLATE REDUCTASE"/>
    <property type="match status" value="1"/>
</dbReference>
<accession>A0A9D1DZN6</accession>
<dbReference type="GO" id="GO:0006730">
    <property type="term" value="P:one-carbon metabolic process"/>
    <property type="evidence" value="ECO:0007669"/>
    <property type="project" value="UniProtKB-KW"/>
</dbReference>
<dbReference type="GO" id="GO:0046452">
    <property type="term" value="P:dihydrofolate metabolic process"/>
    <property type="evidence" value="ECO:0007669"/>
    <property type="project" value="TreeGrafter"/>
</dbReference>
<comment type="catalytic activity">
    <reaction evidence="8">
        <text>(6S)-5,6,7,8-tetrahydrofolate + NADP(+) = 7,8-dihydrofolate + NADPH + H(+)</text>
        <dbReference type="Rhea" id="RHEA:15009"/>
        <dbReference type="ChEBI" id="CHEBI:15378"/>
        <dbReference type="ChEBI" id="CHEBI:57451"/>
        <dbReference type="ChEBI" id="CHEBI:57453"/>
        <dbReference type="ChEBI" id="CHEBI:57783"/>
        <dbReference type="ChEBI" id="CHEBI:58349"/>
        <dbReference type="EC" id="1.5.1.3"/>
    </reaction>
</comment>
<dbReference type="SUPFAM" id="SSF53597">
    <property type="entry name" value="Dihydrofolate reductase-like"/>
    <property type="match status" value="1"/>
</dbReference>
<dbReference type="Pfam" id="PF00186">
    <property type="entry name" value="DHFR_1"/>
    <property type="match status" value="1"/>
</dbReference>
<proteinExistence type="inferred from homology"/>
<evidence type="ECO:0000256" key="1">
    <source>
        <dbReference type="ARBA" id="ARBA00004903"/>
    </source>
</evidence>
<evidence type="ECO:0000256" key="4">
    <source>
        <dbReference type="ARBA" id="ARBA00022563"/>
    </source>
</evidence>
<comment type="pathway">
    <text evidence="1 8">Cofactor biosynthesis; tetrahydrofolate biosynthesis; 5,6,7,8-tetrahydrofolate from 7,8-dihydrofolate: step 1/1.</text>
</comment>
<feature type="domain" description="DHFR" evidence="10">
    <location>
        <begin position="1"/>
        <end position="168"/>
    </location>
</feature>
<protein>
    <recommendedName>
        <fullName evidence="3 8">Dihydrofolate reductase</fullName>
        <ecNumber evidence="3 8">1.5.1.3</ecNumber>
    </recommendedName>
</protein>
<evidence type="ECO:0000256" key="6">
    <source>
        <dbReference type="ARBA" id="ARBA00023002"/>
    </source>
</evidence>
<dbReference type="PROSITE" id="PS00075">
    <property type="entry name" value="DHFR_1"/>
    <property type="match status" value="1"/>
</dbReference>
<dbReference type="FunFam" id="3.40.430.10:FF:000001">
    <property type="entry name" value="Dihydrofolate reductase"/>
    <property type="match status" value="1"/>
</dbReference>
<comment type="similarity">
    <text evidence="2 8 9">Belongs to the dihydrofolate reductase family.</text>
</comment>
<evidence type="ECO:0000256" key="5">
    <source>
        <dbReference type="ARBA" id="ARBA00022857"/>
    </source>
</evidence>
<dbReference type="PROSITE" id="PS51330">
    <property type="entry name" value="DHFR_2"/>
    <property type="match status" value="1"/>
</dbReference>
<reference evidence="11" key="2">
    <citation type="journal article" date="2021" name="PeerJ">
        <title>Extensive microbial diversity within the chicken gut microbiome revealed by metagenomics and culture.</title>
        <authorList>
            <person name="Gilroy R."/>
            <person name="Ravi A."/>
            <person name="Getino M."/>
            <person name="Pursley I."/>
            <person name="Horton D.L."/>
            <person name="Alikhan N.F."/>
            <person name="Baker D."/>
            <person name="Gharbi K."/>
            <person name="Hall N."/>
            <person name="Watson M."/>
            <person name="Adriaenssens E.M."/>
            <person name="Foster-Nyarko E."/>
            <person name="Jarju S."/>
            <person name="Secka A."/>
            <person name="Antonio M."/>
            <person name="Oren A."/>
            <person name="Chaudhuri R.R."/>
            <person name="La Ragione R."/>
            <person name="Hildebrand F."/>
            <person name="Pallen M.J."/>
        </authorList>
    </citation>
    <scope>NUCLEOTIDE SEQUENCE</scope>
    <source>
        <strain evidence="11">ChiHjej13B12-12457</strain>
    </source>
</reference>
<dbReference type="GO" id="GO:0046655">
    <property type="term" value="P:folic acid metabolic process"/>
    <property type="evidence" value="ECO:0007669"/>
    <property type="project" value="TreeGrafter"/>
</dbReference>
<comment type="function">
    <text evidence="7 8">Key enzyme in folate metabolism. Catalyzes an essential reaction for de novo glycine and purine synthesis, and for DNA precursor synthesis.</text>
</comment>
<evidence type="ECO:0000313" key="12">
    <source>
        <dbReference type="Proteomes" id="UP000886744"/>
    </source>
</evidence>
<comment type="caution">
    <text evidence="11">The sequence shown here is derived from an EMBL/GenBank/DDBJ whole genome shotgun (WGS) entry which is preliminary data.</text>
</comment>
<evidence type="ECO:0000259" key="10">
    <source>
        <dbReference type="PROSITE" id="PS51330"/>
    </source>
</evidence>
<organism evidence="11 12">
    <name type="scientific">Candidatus Coprenecus avistercoris</name>
    <dbReference type="NCBI Taxonomy" id="2840730"/>
    <lineage>
        <taxon>Bacteria</taxon>
        <taxon>Pseudomonadati</taxon>
        <taxon>Bacteroidota</taxon>
        <taxon>Bacteroidia</taxon>
        <taxon>Bacteroidales</taxon>
        <taxon>Rikenellaceae</taxon>
        <taxon>Rikenellaceae incertae sedis</taxon>
        <taxon>Candidatus Coprenecus</taxon>
    </lineage>
</organism>
<dbReference type="GO" id="GO:0070401">
    <property type="term" value="F:NADP+ binding"/>
    <property type="evidence" value="ECO:0007669"/>
    <property type="project" value="UniProtKB-ARBA"/>
</dbReference>
<evidence type="ECO:0000256" key="2">
    <source>
        <dbReference type="ARBA" id="ARBA00009539"/>
    </source>
</evidence>
<dbReference type="InterPro" id="IPR012259">
    <property type="entry name" value="DHFR"/>
</dbReference>
<dbReference type="EC" id="1.5.1.3" evidence="3 8"/>
<dbReference type="InterPro" id="IPR001796">
    <property type="entry name" value="DHFR_dom"/>
</dbReference>
<dbReference type="PIRSF" id="PIRSF000194">
    <property type="entry name" value="DHFR"/>
    <property type="match status" value="1"/>
</dbReference>
<name>A0A9D1DZN6_9BACT</name>
<dbReference type="CDD" id="cd00209">
    <property type="entry name" value="DHFR"/>
    <property type="match status" value="1"/>
</dbReference>
<sequence length="169" mass="18431">MISLIVAKAANGAIGKGNRMPWHISGDLKYFKRVTTGHPVIMGYNTWLSLGGRPLPGRRNIVVSRSHTAAPDCGAEFLPSLEAAVAAAGVPDVADASKEVFVIGGGQLYRAAMPLADRLYITEVETVIGDAEVFFPDVDPALWKVESRSERYLDEKTGFYYSFLILTRK</sequence>
<dbReference type="GO" id="GO:0046654">
    <property type="term" value="P:tetrahydrofolate biosynthetic process"/>
    <property type="evidence" value="ECO:0007669"/>
    <property type="project" value="InterPro"/>
</dbReference>
<evidence type="ECO:0000313" key="11">
    <source>
        <dbReference type="EMBL" id="HIR61946.1"/>
    </source>
</evidence>
<evidence type="ECO:0000256" key="9">
    <source>
        <dbReference type="RuleBase" id="RU004474"/>
    </source>
</evidence>
<keyword evidence="4 8" id="KW-0554">One-carbon metabolism</keyword>
<keyword evidence="5 8" id="KW-0521">NADP</keyword>
<dbReference type="InterPro" id="IPR024072">
    <property type="entry name" value="DHFR-like_dom_sf"/>
</dbReference>
<dbReference type="AlphaFoldDB" id="A0A9D1DZN6"/>
<evidence type="ECO:0000256" key="7">
    <source>
        <dbReference type="ARBA" id="ARBA00025067"/>
    </source>
</evidence>
<dbReference type="PRINTS" id="PR00070">
    <property type="entry name" value="DHFR"/>
</dbReference>
<evidence type="ECO:0000256" key="3">
    <source>
        <dbReference type="ARBA" id="ARBA00012856"/>
    </source>
</evidence>
<dbReference type="EMBL" id="DVHI01000007">
    <property type="protein sequence ID" value="HIR61946.1"/>
    <property type="molecule type" value="Genomic_DNA"/>
</dbReference>